<reference evidence="2" key="1">
    <citation type="journal article" date="2014" name="Int. J. Syst. Evol. Microbiol.">
        <title>Complete genome sequence of Corynebacterium casei LMG S-19264T (=DSM 44701T), isolated from a smear-ripened cheese.</title>
        <authorList>
            <consortium name="US DOE Joint Genome Institute (JGI-PGF)"/>
            <person name="Walter F."/>
            <person name="Albersmeier A."/>
            <person name="Kalinowski J."/>
            <person name="Ruckert C."/>
        </authorList>
    </citation>
    <scope>NUCLEOTIDE SEQUENCE</scope>
    <source>
        <strain evidence="2">JCM 4335</strain>
    </source>
</reference>
<protein>
    <recommendedName>
        <fullName evidence="4">Secreted protein</fullName>
    </recommendedName>
</protein>
<dbReference type="Proteomes" id="UP000654123">
    <property type="component" value="Unassembled WGS sequence"/>
</dbReference>
<dbReference type="AlphaFoldDB" id="A0A918EMU8"/>
<gene>
    <name evidence="2" type="ORF">GCM10010249_35790</name>
</gene>
<dbReference type="EMBL" id="BMSV01000006">
    <property type="protein sequence ID" value="GGQ13787.1"/>
    <property type="molecule type" value="Genomic_DNA"/>
</dbReference>
<evidence type="ECO:0008006" key="4">
    <source>
        <dbReference type="Google" id="ProtNLM"/>
    </source>
</evidence>
<evidence type="ECO:0000313" key="2">
    <source>
        <dbReference type="EMBL" id="GGQ13787.1"/>
    </source>
</evidence>
<evidence type="ECO:0000313" key="3">
    <source>
        <dbReference type="Proteomes" id="UP000654123"/>
    </source>
</evidence>
<keyword evidence="1" id="KW-0732">Signal</keyword>
<evidence type="ECO:0000256" key="1">
    <source>
        <dbReference type="SAM" id="SignalP"/>
    </source>
</evidence>
<keyword evidence="3" id="KW-1185">Reference proteome</keyword>
<organism evidence="2 3">
    <name type="scientific">Streptomyces roseolilacinus</name>
    <dbReference type="NCBI Taxonomy" id="66904"/>
    <lineage>
        <taxon>Bacteria</taxon>
        <taxon>Bacillati</taxon>
        <taxon>Actinomycetota</taxon>
        <taxon>Actinomycetes</taxon>
        <taxon>Kitasatosporales</taxon>
        <taxon>Streptomycetaceae</taxon>
        <taxon>Streptomyces</taxon>
    </lineage>
</organism>
<accession>A0A918EMU8</accession>
<sequence length="165" mass="17715">MQLKSWPARALTAAVAALALSAGAPVGAAQADSHADSRTRAAAGAPGTAGGFYWKCTHKSASSRTDPGGRDAWINYDAPNKKDRAGMRFTADGEIITVWNNSRMDMEYEVYFQGTKGPIVWRWILEAGGRHHTANLSIAEGHKVQMSVLPWQITLGSCIDNGGRT</sequence>
<reference evidence="2" key="2">
    <citation type="submission" date="2020-09" db="EMBL/GenBank/DDBJ databases">
        <authorList>
            <person name="Sun Q."/>
            <person name="Ohkuma M."/>
        </authorList>
    </citation>
    <scope>NUCLEOTIDE SEQUENCE</scope>
    <source>
        <strain evidence="2">JCM 4335</strain>
    </source>
</reference>
<feature type="chain" id="PRO_5039681279" description="Secreted protein" evidence="1">
    <location>
        <begin position="29"/>
        <end position="165"/>
    </location>
</feature>
<proteinExistence type="predicted"/>
<name>A0A918EMU8_9ACTN</name>
<dbReference type="RefSeq" id="WP_189534966.1">
    <property type="nucleotide sequence ID" value="NZ_BMSV01000006.1"/>
</dbReference>
<comment type="caution">
    <text evidence="2">The sequence shown here is derived from an EMBL/GenBank/DDBJ whole genome shotgun (WGS) entry which is preliminary data.</text>
</comment>
<feature type="signal peptide" evidence="1">
    <location>
        <begin position="1"/>
        <end position="28"/>
    </location>
</feature>